<dbReference type="PANTHER" id="PTHR19959:SF119">
    <property type="entry name" value="FUNGAL LIPASE-LIKE DOMAIN-CONTAINING PROTEIN"/>
    <property type="match status" value="1"/>
</dbReference>
<dbReference type="OrthoDB" id="2978551at2759"/>
<dbReference type="InterPro" id="IPR059179">
    <property type="entry name" value="MLKL-like_MCAfunc"/>
</dbReference>
<feature type="domain" description="Anaphase-promoting complex subunit 5" evidence="1">
    <location>
        <begin position="977"/>
        <end position="1018"/>
    </location>
</feature>
<proteinExistence type="predicted"/>
<dbReference type="Pfam" id="PF13181">
    <property type="entry name" value="TPR_8"/>
    <property type="match status" value="1"/>
</dbReference>
<dbReference type="InterPro" id="IPR019734">
    <property type="entry name" value="TPR_rpt"/>
</dbReference>
<name>A0A8H5HHY1_9AGAR</name>
<dbReference type="InterPro" id="IPR011990">
    <property type="entry name" value="TPR-like_helical_dom_sf"/>
</dbReference>
<reference evidence="2 3" key="1">
    <citation type="journal article" date="2020" name="ISME J.">
        <title>Uncovering the hidden diversity of litter-decomposition mechanisms in mushroom-forming fungi.</title>
        <authorList>
            <person name="Floudas D."/>
            <person name="Bentzer J."/>
            <person name="Ahren D."/>
            <person name="Johansson T."/>
            <person name="Persson P."/>
            <person name="Tunlid A."/>
        </authorList>
    </citation>
    <scope>NUCLEOTIDE SEQUENCE [LARGE SCALE GENOMIC DNA]</scope>
    <source>
        <strain evidence="2 3">CBS 661.87</strain>
    </source>
</reference>
<evidence type="ECO:0000313" key="3">
    <source>
        <dbReference type="Proteomes" id="UP000565441"/>
    </source>
</evidence>
<dbReference type="InterPro" id="IPR026000">
    <property type="entry name" value="Apc5_dom"/>
</dbReference>
<keyword evidence="3" id="KW-1185">Reference proteome</keyword>
<dbReference type="EMBL" id="JAACJP010000006">
    <property type="protein sequence ID" value="KAF5383567.1"/>
    <property type="molecule type" value="Genomic_DNA"/>
</dbReference>
<accession>A0A8H5HHY1</accession>
<dbReference type="SMART" id="SM00028">
    <property type="entry name" value="TPR"/>
    <property type="match status" value="7"/>
</dbReference>
<sequence length="1159" mass="130483">MADPITILTATLTFAACLKDITNLAKGIKEIIEKFPQNRKNARKLATEVLRDLLQLGKLDDTDHSHLLQGDPELEDALDTLRSTLRAIYIRCSEISRFSSQKAGGLINRAQAAFCAWAEYSKVEKEIVDLKESVEACHRRFGTFGSVRLLKAVRKHTDSIDKDINLRNEIQSTLSLILNERKKLMPIHNAITNSQTDSPTASPIQPLSFGLSKDEISALHLHCQVETVIDSLKRVDSSRAFLNEAPTNEYLLPFKTTMPRYTGESKDIARRHREVIKIIYDIIERLEDDSADLSIQDGAWRMINLAILLHRLELHSDALEIGIWTVKLYRILTRRNALIYEPYLILSLQNLARYKYDIDDLDGATCDIEECIRRQRTCIDSGTSSPHYTRLHLARSLIEYWAIKTKKGGLQLGFEVARESLDILESIHVEVAQWEVWIERGAVVHHAESPEPFNPRAAMRECPNPEWDVDADFWLQYSTGVAAHRVSLSLSGRKLYDGAIQADERALAIFTQLQELFPEVTDEHLAECYAHLSSAQLRNGRPRAKTLDYASRAIVLYRKLHSIQPNKHKPYHIEVMWDYVSLLHEDGRVEEALETLKEAHQVIRSSHYNPRLLATGLQQLSWIYRYVGQNEIAVTLRKEVVDIYRAPSATLSPAMSDLLPTTEPDSLCDLAHDLLAINNLDEAIAVCKEAVEKYRAIAKQKQDTCTALSLAYGLSQLCHCLNMAKKYDEALYFGTESIAKYRDLFRDGSSCSDIENYLDALQKTADSSCHAADSKAVLTITEVVDDYRMLAVQHRSDVRKKLYLAYLDRDFILVKHRQTREALRNTEELLEFFEDIPTDVSGNAADLMTALVAHALNLDDDGRTKEALMACQRAVDLGTSILHDNDGIPVALADARSAEASCLRTLGRYDEAVTAMETCVKLSRQHSDPWDVGCTLLASRLWGLAVDLRKARRMEEALELAHEAVNLCRGCTTISTLTEGRLPRALDTLAVLTADSGDEAKALPLSQEAIELYRKIKSNRNSLMPWAYVESSYAEALNTLASRLLATEDHDGAVHALLEAKDIYRDVVRHSAGQMPGLSKTLDLLAMCYCAAGQHEKEMEAARELDDQQRRLTAYNPDLAIVVQLAVENMRTLPSQQRLRHTILPCEHLKLSVNGVGSG</sequence>
<dbReference type="SUPFAM" id="SSF48452">
    <property type="entry name" value="TPR-like"/>
    <property type="match status" value="2"/>
</dbReference>
<dbReference type="Proteomes" id="UP000565441">
    <property type="component" value="Unassembled WGS sequence"/>
</dbReference>
<evidence type="ECO:0000259" key="1">
    <source>
        <dbReference type="Pfam" id="PF12862"/>
    </source>
</evidence>
<dbReference type="Pfam" id="PF12862">
    <property type="entry name" value="ANAPC5"/>
    <property type="match status" value="1"/>
</dbReference>
<dbReference type="CDD" id="cd21037">
    <property type="entry name" value="MLKL_NTD"/>
    <property type="match status" value="1"/>
</dbReference>
<evidence type="ECO:0000313" key="2">
    <source>
        <dbReference type="EMBL" id="KAF5383567.1"/>
    </source>
</evidence>
<dbReference type="AlphaFoldDB" id="A0A8H5HHY1"/>
<dbReference type="Gene3D" id="1.25.40.10">
    <property type="entry name" value="Tetratricopeptide repeat domain"/>
    <property type="match status" value="4"/>
</dbReference>
<gene>
    <name evidence="2" type="ORF">D9615_003764</name>
</gene>
<organism evidence="2 3">
    <name type="scientific">Tricholomella constricta</name>
    <dbReference type="NCBI Taxonomy" id="117010"/>
    <lineage>
        <taxon>Eukaryota</taxon>
        <taxon>Fungi</taxon>
        <taxon>Dikarya</taxon>
        <taxon>Basidiomycota</taxon>
        <taxon>Agaricomycotina</taxon>
        <taxon>Agaricomycetes</taxon>
        <taxon>Agaricomycetidae</taxon>
        <taxon>Agaricales</taxon>
        <taxon>Tricholomatineae</taxon>
        <taxon>Lyophyllaceae</taxon>
        <taxon>Tricholomella</taxon>
    </lineage>
</organism>
<dbReference type="PANTHER" id="PTHR19959">
    <property type="entry name" value="KINESIN LIGHT CHAIN"/>
    <property type="match status" value="1"/>
</dbReference>
<comment type="caution">
    <text evidence="2">The sequence shown here is derived from an EMBL/GenBank/DDBJ whole genome shotgun (WGS) entry which is preliminary data.</text>
</comment>
<protein>
    <recommendedName>
        <fullName evidence="1">Anaphase-promoting complex subunit 5 domain-containing protein</fullName>
    </recommendedName>
</protein>